<comment type="caution">
    <text evidence="1">The sequence shown here is derived from an EMBL/GenBank/DDBJ whole genome shotgun (WGS) entry which is preliminary data.</text>
</comment>
<dbReference type="AlphaFoldDB" id="M6CPK7"/>
<protein>
    <submittedName>
        <fullName evidence="1">Uncharacterized protein</fullName>
    </submittedName>
</protein>
<gene>
    <name evidence="1" type="ORF">LEP1GSC194_1709</name>
</gene>
<proteinExistence type="predicted"/>
<evidence type="ECO:0000313" key="2">
    <source>
        <dbReference type="Proteomes" id="UP000011988"/>
    </source>
</evidence>
<organism evidence="1 2">
    <name type="scientific">Leptospira alstonii serovar Sichuan str. 79601</name>
    <dbReference type="NCBI Taxonomy" id="1218565"/>
    <lineage>
        <taxon>Bacteria</taxon>
        <taxon>Pseudomonadati</taxon>
        <taxon>Spirochaetota</taxon>
        <taxon>Spirochaetia</taxon>
        <taxon>Leptospirales</taxon>
        <taxon>Leptospiraceae</taxon>
        <taxon>Leptospira</taxon>
    </lineage>
</organism>
<sequence length="47" mass="5280">MNFRSITSDSIPLFLISEIVLESSDDSSSLNIQIRLKGRISNPSNHF</sequence>
<dbReference type="EMBL" id="ANIK01000064">
    <property type="protein sequence ID" value="EMJ93669.1"/>
    <property type="molecule type" value="Genomic_DNA"/>
</dbReference>
<name>M6CPK7_9LEPT</name>
<evidence type="ECO:0000313" key="1">
    <source>
        <dbReference type="EMBL" id="EMJ93669.1"/>
    </source>
</evidence>
<dbReference type="Proteomes" id="UP000011988">
    <property type="component" value="Unassembled WGS sequence"/>
</dbReference>
<accession>M6CPK7</accession>
<reference evidence="1 2" key="1">
    <citation type="submission" date="2013-01" db="EMBL/GenBank/DDBJ databases">
        <authorList>
            <person name="Harkins D.M."/>
            <person name="Durkin A.S."/>
            <person name="Brinkac L.M."/>
            <person name="Haft D.H."/>
            <person name="Selengut J.D."/>
            <person name="Sanka R."/>
            <person name="DePew J."/>
            <person name="Purushe J."/>
            <person name="Galloway R.L."/>
            <person name="Vinetz J.M."/>
            <person name="Sutton G.G."/>
            <person name="Nierman W.C."/>
            <person name="Fouts D.E."/>
        </authorList>
    </citation>
    <scope>NUCLEOTIDE SEQUENCE [LARGE SCALE GENOMIC DNA]</scope>
    <source>
        <strain evidence="1 2">79601</strain>
    </source>
</reference>